<evidence type="ECO:0000256" key="1">
    <source>
        <dbReference type="ARBA" id="ARBA00004533"/>
    </source>
</evidence>
<comment type="subcellular location">
    <subcellularLocation>
        <location evidence="1">Cell inner membrane</location>
    </subcellularLocation>
</comment>
<dbReference type="KEGG" id="pani:DCO16_04715"/>
<keyword evidence="2" id="KW-1003">Cell membrane</keyword>
<keyword evidence="3" id="KW-0997">Cell inner membrane</keyword>
<dbReference type="PANTHER" id="PTHR30462:SF3">
    <property type="entry name" value="INTERMEMBRANE TRANSPORT PROTEIN PQIA"/>
    <property type="match status" value="1"/>
</dbReference>
<evidence type="ECO:0000256" key="3">
    <source>
        <dbReference type="ARBA" id="ARBA00022519"/>
    </source>
</evidence>
<dbReference type="Pfam" id="PF04403">
    <property type="entry name" value="PqiA"/>
    <property type="match status" value="1"/>
</dbReference>
<keyword evidence="5 7" id="KW-1133">Transmembrane helix</keyword>
<dbReference type="InterPro" id="IPR007498">
    <property type="entry name" value="PqiA-like"/>
</dbReference>
<evidence type="ECO:0000256" key="5">
    <source>
        <dbReference type="ARBA" id="ARBA00022989"/>
    </source>
</evidence>
<organism evidence="8 9">
    <name type="scientific">Polynucleobacter antarcticus</name>
    <dbReference type="NCBI Taxonomy" id="1743162"/>
    <lineage>
        <taxon>Bacteria</taxon>
        <taxon>Pseudomonadati</taxon>
        <taxon>Pseudomonadota</taxon>
        <taxon>Betaproteobacteria</taxon>
        <taxon>Burkholderiales</taxon>
        <taxon>Burkholderiaceae</taxon>
        <taxon>Polynucleobacter</taxon>
    </lineage>
</organism>
<dbReference type="RefSeq" id="WP_173942577.1">
    <property type="nucleotide sequence ID" value="NZ_CBCSCD010000001.1"/>
</dbReference>
<evidence type="ECO:0000256" key="7">
    <source>
        <dbReference type="SAM" id="Phobius"/>
    </source>
</evidence>
<protein>
    <submittedName>
        <fullName evidence="8">Paraquat-inducible membrane protein A</fullName>
    </submittedName>
</protein>
<feature type="transmembrane region" description="Helical" evidence="7">
    <location>
        <begin position="49"/>
        <end position="75"/>
    </location>
</feature>
<accession>A0A6M9PRB8</accession>
<gene>
    <name evidence="8" type="ORF">DCO16_04715</name>
</gene>
<dbReference type="AlphaFoldDB" id="A0A6M9PRB8"/>
<sequence>MLTGISQNIIGCETCGLAQSTLPIQLHYKCTRCGSSMHIRKPNSIERTWALVIASYVLIIPANLMPVMATGSLFGTEKDTIFGGVLFLWDSGSQILAIILFTASILIPFSKLFSLTFLLISVQQRSTWKPRVRAKLYRMVETIGRWSMIDIYVATMLTALVQFGNLMSIRAGTGAIAFATVVVLTIFAAKSFDPRLIWDVVDSPENNKEISKE</sequence>
<evidence type="ECO:0000256" key="6">
    <source>
        <dbReference type="ARBA" id="ARBA00023136"/>
    </source>
</evidence>
<reference evidence="8 9" key="1">
    <citation type="submission" date="2018-04" db="EMBL/GenBank/DDBJ databases">
        <title>Polynucleobacter sp. LimPoW16 genome.</title>
        <authorList>
            <person name="Hahn M.W."/>
        </authorList>
    </citation>
    <scope>NUCLEOTIDE SEQUENCE [LARGE SCALE GENOMIC DNA]</scope>
    <source>
        <strain evidence="8 9">LimPoW16</strain>
    </source>
</reference>
<evidence type="ECO:0000256" key="2">
    <source>
        <dbReference type="ARBA" id="ARBA00022475"/>
    </source>
</evidence>
<keyword evidence="6 7" id="KW-0472">Membrane</keyword>
<feature type="transmembrane region" description="Helical" evidence="7">
    <location>
        <begin position="143"/>
        <end position="163"/>
    </location>
</feature>
<dbReference type="PANTHER" id="PTHR30462">
    <property type="entry name" value="INTERMEMBRANE TRANSPORT PROTEIN PQIB-RELATED"/>
    <property type="match status" value="1"/>
</dbReference>
<dbReference type="EMBL" id="CP028941">
    <property type="protein sequence ID" value="QKM62422.1"/>
    <property type="molecule type" value="Genomic_DNA"/>
</dbReference>
<keyword evidence="4 7" id="KW-0812">Transmembrane</keyword>
<dbReference type="InterPro" id="IPR051800">
    <property type="entry name" value="PqiA-PqiB_transport"/>
</dbReference>
<evidence type="ECO:0000313" key="8">
    <source>
        <dbReference type="EMBL" id="QKM62422.1"/>
    </source>
</evidence>
<name>A0A6M9PRB8_9BURK</name>
<dbReference type="Proteomes" id="UP000500806">
    <property type="component" value="Chromosome"/>
</dbReference>
<feature type="transmembrane region" description="Helical" evidence="7">
    <location>
        <begin position="95"/>
        <end position="122"/>
    </location>
</feature>
<evidence type="ECO:0000313" key="9">
    <source>
        <dbReference type="Proteomes" id="UP000500806"/>
    </source>
</evidence>
<keyword evidence="9" id="KW-1185">Reference proteome</keyword>
<dbReference type="GO" id="GO:0005886">
    <property type="term" value="C:plasma membrane"/>
    <property type="evidence" value="ECO:0007669"/>
    <property type="project" value="UniProtKB-SubCell"/>
</dbReference>
<feature type="transmembrane region" description="Helical" evidence="7">
    <location>
        <begin position="169"/>
        <end position="189"/>
    </location>
</feature>
<proteinExistence type="predicted"/>
<evidence type="ECO:0000256" key="4">
    <source>
        <dbReference type="ARBA" id="ARBA00022692"/>
    </source>
</evidence>